<keyword evidence="2" id="KW-0812">Transmembrane</keyword>
<evidence type="ECO:0000313" key="4">
    <source>
        <dbReference type="Proteomes" id="UP001605036"/>
    </source>
</evidence>
<keyword evidence="2" id="KW-0472">Membrane</keyword>
<proteinExistence type="predicted"/>
<feature type="compositionally biased region" description="Basic and acidic residues" evidence="1">
    <location>
        <begin position="154"/>
        <end position="177"/>
    </location>
</feature>
<dbReference type="EMBL" id="JBHFFA010000008">
    <property type="protein sequence ID" value="KAL2610083.1"/>
    <property type="molecule type" value="Genomic_DNA"/>
</dbReference>
<name>A0ABD1XMZ9_9MARC</name>
<evidence type="ECO:0000256" key="2">
    <source>
        <dbReference type="SAM" id="Phobius"/>
    </source>
</evidence>
<comment type="caution">
    <text evidence="3">The sequence shown here is derived from an EMBL/GenBank/DDBJ whole genome shotgun (WGS) entry which is preliminary data.</text>
</comment>
<evidence type="ECO:0000313" key="3">
    <source>
        <dbReference type="EMBL" id="KAL2610083.1"/>
    </source>
</evidence>
<keyword evidence="2" id="KW-1133">Transmembrane helix</keyword>
<feature type="compositionally biased region" description="Basic and acidic residues" evidence="1">
    <location>
        <begin position="127"/>
        <end position="145"/>
    </location>
</feature>
<protein>
    <submittedName>
        <fullName evidence="3">Uncharacterized protein</fullName>
    </submittedName>
</protein>
<keyword evidence="4" id="KW-1185">Reference proteome</keyword>
<reference evidence="3 4" key="1">
    <citation type="submission" date="2024-09" db="EMBL/GenBank/DDBJ databases">
        <title>Chromosome-scale assembly of Riccia fluitans.</title>
        <authorList>
            <person name="Paukszto L."/>
            <person name="Sawicki J."/>
            <person name="Karawczyk K."/>
            <person name="Piernik-Szablinska J."/>
            <person name="Szczecinska M."/>
            <person name="Mazdziarz M."/>
        </authorList>
    </citation>
    <scope>NUCLEOTIDE SEQUENCE [LARGE SCALE GENOMIC DNA]</scope>
    <source>
        <strain evidence="3">Rf_01</strain>
        <tissue evidence="3">Aerial parts of the thallus</tissue>
    </source>
</reference>
<gene>
    <name evidence="3" type="ORF">R1flu_028656</name>
</gene>
<evidence type="ECO:0000256" key="1">
    <source>
        <dbReference type="SAM" id="MobiDB-lite"/>
    </source>
</evidence>
<organism evidence="3 4">
    <name type="scientific">Riccia fluitans</name>
    <dbReference type="NCBI Taxonomy" id="41844"/>
    <lineage>
        <taxon>Eukaryota</taxon>
        <taxon>Viridiplantae</taxon>
        <taxon>Streptophyta</taxon>
        <taxon>Embryophyta</taxon>
        <taxon>Marchantiophyta</taxon>
        <taxon>Marchantiopsida</taxon>
        <taxon>Marchantiidae</taxon>
        <taxon>Marchantiales</taxon>
        <taxon>Ricciaceae</taxon>
        <taxon>Riccia</taxon>
    </lineage>
</organism>
<feature type="region of interest" description="Disordered" evidence="1">
    <location>
        <begin position="82"/>
        <end position="185"/>
    </location>
</feature>
<feature type="transmembrane region" description="Helical" evidence="2">
    <location>
        <begin position="24"/>
        <end position="45"/>
    </location>
</feature>
<accession>A0ABD1XMZ9</accession>
<dbReference type="Proteomes" id="UP001605036">
    <property type="component" value="Unassembled WGS sequence"/>
</dbReference>
<sequence length="185" mass="20613">MYVLELCSSSKYHYGYRLAHCSSFIYLGIVCGAFPIPTVLTPSLFDLQLSSQPIKEREVLKLDKDWDLHGLTDIQENPGSKKRKQFLKGLARTSKKKSKTEKPVASTKKLKTKDLNSTEGAAVQDDTISKDQGKSLGTKKEEDIAKPVVVPLTSDKKKLVEGENESAAKSKGFEENNSKQPTWHL</sequence>
<dbReference type="AlphaFoldDB" id="A0ABD1XMZ9"/>